<keyword evidence="3" id="KW-1185">Reference proteome</keyword>
<sequence>MIVEELNRKIIEVFPNLKSKYLDEVNWQEGDSTGSHVVYGDVFTPYFINCIEEENIDEVKKLFKFIEDLLNMNNAYVKDVVTLSVLESSLSILKHDEYLQDLMGQETSLVYNRLKKSYDSLNQSEKEKNLKINLDDSKEIERFLLIAIIGLLESLQCDAISINEIDRRLFSPYTFITLEEMKVKKEIIELIKDGCLLEDFESIIPDKLDDEIIRIKEEALSLLKGYKNIQSNLDTYHWLENDR</sequence>
<name>A0ABU0E159_9FIRM</name>
<evidence type="ECO:0000313" key="3">
    <source>
        <dbReference type="Proteomes" id="UP001230220"/>
    </source>
</evidence>
<accession>A0ABU0E159</accession>
<organism evidence="2 3">
    <name type="scientific">Breznakia pachnodae</name>
    <dbReference type="NCBI Taxonomy" id="265178"/>
    <lineage>
        <taxon>Bacteria</taxon>
        <taxon>Bacillati</taxon>
        <taxon>Bacillota</taxon>
        <taxon>Erysipelotrichia</taxon>
        <taxon>Erysipelotrichales</taxon>
        <taxon>Erysipelotrichaceae</taxon>
        <taxon>Breznakia</taxon>
    </lineage>
</organism>
<protein>
    <submittedName>
        <fullName evidence="2">Fe-S cluster-containing protein</fullName>
    </submittedName>
</protein>
<dbReference type="Pfam" id="PF24722">
    <property type="entry name" value="DUF7674"/>
    <property type="match status" value="1"/>
</dbReference>
<comment type="caution">
    <text evidence="2">The sequence shown here is derived from an EMBL/GenBank/DDBJ whole genome shotgun (WGS) entry which is preliminary data.</text>
</comment>
<feature type="domain" description="DUF7674" evidence="1">
    <location>
        <begin position="9"/>
        <end position="113"/>
    </location>
</feature>
<dbReference type="RefSeq" id="WP_307406667.1">
    <property type="nucleotide sequence ID" value="NZ_JAUSUR010000002.1"/>
</dbReference>
<dbReference type="Pfam" id="PF13108">
    <property type="entry name" value="DUF3969"/>
    <property type="match status" value="1"/>
</dbReference>
<gene>
    <name evidence="2" type="ORF">J2S15_001363</name>
</gene>
<evidence type="ECO:0000259" key="1">
    <source>
        <dbReference type="Pfam" id="PF24722"/>
    </source>
</evidence>
<proteinExistence type="predicted"/>
<dbReference type="InterPro" id="IPR025083">
    <property type="entry name" value="DUF3969"/>
</dbReference>
<evidence type="ECO:0000313" key="2">
    <source>
        <dbReference type="EMBL" id="MDQ0360618.1"/>
    </source>
</evidence>
<dbReference type="Proteomes" id="UP001230220">
    <property type="component" value="Unassembled WGS sequence"/>
</dbReference>
<dbReference type="EMBL" id="JAUSUR010000002">
    <property type="protein sequence ID" value="MDQ0360618.1"/>
    <property type="molecule type" value="Genomic_DNA"/>
</dbReference>
<reference evidence="2 3" key="1">
    <citation type="submission" date="2023-07" db="EMBL/GenBank/DDBJ databases">
        <title>Genomic Encyclopedia of Type Strains, Phase IV (KMG-IV): sequencing the most valuable type-strain genomes for metagenomic binning, comparative biology and taxonomic classification.</title>
        <authorList>
            <person name="Goeker M."/>
        </authorList>
    </citation>
    <scope>NUCLEOTIDE SEQUENCE [LARGE SCALE GENOMIC DNA]</scope>
    <source>
        <strain evidence="2 3">DSM 16784</strain>
    </source>
</reference>
<dbReference type="InterPro" id="IPR056091">
    <property type="entry name" value="DUF7674"/>
</dbReference>